<evidence type="ECO:0000313" key="6">
    <source>
        <dbReference type="Proteomes" id="UP001374579"/>
    </source>
</evidence>
<proteinExistence type="inferred from homology"/>
<dbReference type="Gene3D" id="3.40.50.300">
    <property type="entry name" value="P-loop containing nucleotide triphosphate hydrolases"/>
    <property type="match status" value="1"/>
</dbReference>
<evidence type="ECO:0000313" key="5">
    <source>
        <dbReference type="EMBL" id="KAK7097464.1"/>
    </source>
</evidence>
<evidence type="ECO:0000256" key="2">
    <source>
        <dbReference type="ARBA" id="ARBA00022741"/>
    </source>
</evidence>
<dbReference type="FunFam" id="3.40.50.300:FF:000840">
    <property type="entry name" value="Immune-associated nucleotide-binding protein 9"/>
    <property type="match status" value="1"/>
</dbReference>
<organism evidence="5 6">
    <name type="scientific">Littorina saxatilis</name>
    <dbReference type="NCBI Taxonomy" id="31220"/>
    <lineage>
        <taxon>Eukaryota</taxon>
        <taxon>Metazoa</taxon>
        <taxon>Spiralia</taxon>
        <taxon>Lophotrochozoa</taxon>
        <taxon>Mollusca</taxon>
        <taxon>Gastropoda</taxon>
        <taxon>Caenogastropoda</taxon>
        <taxon>Littorinimorpha</taxon>
        <taxon>Littorinoidea</taxon>
        <taxon>Littorinidae</taxon>
        <taxon>Littorina</taxon>
    </lineage>
</organism>
<dbReference type="EMBL" id="JBAMIC010000013">
    <property type="protein sequence ID" value="KAK7097464.1"/>
    <property type="molecule type" value="Genomic_DNA"/>
</dbReference>
<dbReference type="PANTHER" id="PTHR10903:SF184">
    <property type="entry name" value="GTP-BINDING PROTEIN A"/>
    <property type="match status" value="1"/>
</dbReference>
<keyword evidence="2" id="KW-0547">Nucleotide-binding</keyword>
<evidence type="ECO:0000256" key="1">
    <source>
        <dbReference type="ARBA" id="ARBA00008535"/>
    </source>
</evidence>
<dbReference type="GO" id="GO:0005525">
    <property type="term" value="F:GTP binding"/>
    <property type="evidence" value="ECO:0007669"/>
    <property type="project" value="UniProtKB-KW"/>
</dbReference>
<dbReference type="InterPro" id="IPR006703">
    <property type="entry name" value="G_AIG1"/>
</dbReference>
<accession>A0AAN9B447</accession>
<dbReference type="PROSITE" id="PS51720">
    <property type="entry name" value="G_AIG1"/>
    <property type="match status" value="1"/>
</dbReference>
<dbReference type="InterPro" id="IPR027417">
    <property type="entry name" value="P-loop_NTPase"/>
</dbReference>
<dbReference type="PANTHER" id="PTHR10903">
    <property type="entry name" value="GTPASE, IMAP FAMILY MEMBER-RELATED"/>
    <property type="match status" value="1"/>
</dbReference>
<sequence>MAYLRFQKESLQLRLILTGKSGTGKSATGNTILETDKFKVRHPYSEKHGDEQAELQEKVFDDGMKVTVADTPGFCNNYLEPETVALALVKCVDCFYPGPHTVLFVIQIKQFDREDYEAFQQLKAIFDKEVTKYVIIIFTGGDQLEEANVSIKQLLKEAPRQLSDILEDCDQRFVVFSNTSDNNRRSSEQLFTMVRDLNKRNLGVPFQTPFVKNLGDEREREGVAKRLKVFSLTQLERDEKLLKKDKQIQSEIDRPTVGSSVLRVSSAITGIATWLMLSIRSTSDCF</sequence>
<dbReference type="Pfam" id="PF04548">
    <property type="entry name" value="AIG1"/>
    <property type="match status" value="1"/>
</dbReference>
<comment type="caution">
    <text evidence="5">The sequence shown here is derived from an EMBL/GenBank/DDBJ whole genome shotgun (WGS) entry which is preliminary data.</text>
</comment>
<comment type="similarity">
    <text evidence="1">Belongs to the TRAFAC class TrmE-Era-EngA-EngB-Septin-like GTPase superfamily. AIG1/Toc34/Toc159-like paraseptin GTPase family. IAN subfamily.</text>
</comment>
<keyword evidence="3" id="KW-0342">GTP-binding</keyword>
<reference evidence="5 6" key="1">
    <citation type="submission" date="2024-02" db="EMBL/GenBank/DDBJ databases">
        <title>Chromosome-scale genome assembly of the rough periwinkle Littorina saxatilis.</title>
        <authorList>
            <person name="De Jode A."/>
            <person name="Faria R."/>
            <person name="Formenti G."/>
            <person name="Sims Y."/>
            <person name="Smith T.P."/>
            <person name="Tracey A."/>
            <person name="Wood J.M.D."/>
            <person name="Zagrodzka Z.B."/>
            <person name="Johannesson K."/>
            <person name="Butlin R.K."/>
            <person name="Leder E.H."/>
        </authorList>
    </citation>
    <scope>NUCLEOTIDE SEQUENCE [LARGE SCALE GENOMIC DNA]</scope>
    <source>
        <strain evidence="5">Snail1</strain>
        <tissue evidence="5">Muscle</tissue>
    </source>
</reference>
<dbReference type="Proteomes" id="UP001374579">
    <property type="component" value="Unassembled WGS sequence"/>
</dbReference>
<evidence type="ECO:0000256" key="3">
    <source>
        <dbReference type="ARBA" id="ARBA00023134"/>
    </source>
</evidence>
<dbReference type="AlphaFoldDB" id="A0AAN9B447"/>
<gene>
    <name evidence="5" type="ORF">V1264_004439</name>
</gene>
<evidence type="ECO:0000259" key="4">
    <source>
        <dbReference type="PROSITE" id="PS51720"/>
    </source>
</evidence>
<feature type="domain" description="AIG1-type G" evidence="4">
    <location>
        <begin position="10"/>
        <end position="215"/>
    </location>
</feature>
<keyword evidence="6" id="KW-1185">Reference proteome</keyword>
<dbReference type="InterPro" id="IPR045058">
    <property type="entry name" value="GIMA/IAN/Toc"/>
</dbReference>
<name>A0AAN9B447_9CAEN</name>
<protein>
    <recommendedName>
        <fullName evidence="4">AIG1-type G domain-containing protein</fullName>
    </recommendedName>
</protein>
<dbReference type="SUPFAM" id="SSF52540">
    <property type="entry name" value="P-loop containing nucleoside triphosphate hydrolases"/>
    <property type="match status" value="1"/>
</dbReference>